<comment type="caution">
    <text evidence="3">The sequence shown here is derived from an EMBL/GenBank/DDBJ whole genome shotgun (WGS) entry which is preliminary data.</text>
</comment>
<feature type="coiled-coil region" evidence="1">
    <location>
        <begin position="96"/>
        <end position="126"/>
    </location>
</feature>
<feature type="non-terminal residue" evidence="3">
    <location>
        <position position="1"/>
    </location>
</feature>
<evidence type="ECO:0000313" key="4">
    <source>
        <dbReference type="Proteomes" id="UP001174909"/>
    </source>
</evidence>
<accession>A0AA35RX26</accession>
<keyword evidence="1" id="KW-0175">Coiled coil</keyword>
<sequence>MLIWSTMLSKHFQRQVKSLCVFCRHEDRGCEWLGELAAFHTHFQSCPKSYALQTTEYVSAATGTESSLNATSRHTQQEEQPQSYKKPNEELEKWALQQLEQKLADLVRTQREVALAQENLDKVQEGQLQTPSYLTQSHQIVAIVGRPYGVAFFNQSEKMIVSGWDESTVFCFEDIFNQTPLIKDLLKPADLATDSDD</sequence>
<gene>
    <name evidence="3" type="ORF">GBAR_LOCUS11637</name>
</gene>
<dbReference type="Proteomes" id="UP001174909">
    <property type="component" value="Unassembled WGS sequence"/>
</dbReference>
<dbReference type="AlphaFoldDB" id="A0AA35RX26"/>
<organism evidence="3 4">
    <name type="scientific">Geodia barretti</name>
    <name type="common">Barrett's horny sponge</name>
    <dbReference type="NCBI Taxonomy" id="519541"/>
    <lineage>
        <taxon>Eukaryota</taxon>
        <taxon>Metazoa</taxon>
        <taxon>Porifera</taxon>
        <taxon>Demospongiae</taxon>
        <taxon>Heteroscleromorpha</taxon>
        <taxon>Tetractinellida</taxon>
        <taxon>Astrophorina</taxon>
        <taxon>Geodiidae</taxon>
        <taxon>Geodia</taxon>
    </lineage>
</organism>
<proteinExistence type="predicted"/>
<evidence type="ECO:0000256" key="2">
    <source>
        <dbReference type="SAM" id="MobiDB-lite"/>
    </source>
</evidence>
<keyword evidence="4" id="KW-1185">Reference proteome</keyword>
<evidence type="ECO:0000313" key="3">
    <source>
        <dbReference type="EMBL" id="CAI8019350.1"/>
    </source>
</evidence>
<name>A0AA35RX26_GEOBA</name>
<evidence type="ECO:0000256" key="1">
    <source>
        <dbReference type="SAM" id="Coils"/>
    </source>
</evidence>
<dbReference type="EMBL" id="CASHTH010001747">
    <property type="protein sequence ID" value="CAI8019350.1"/>
    <property type="molecule type" value="Genomic_DNA"/>
</dbReference>
<protein>
    <submittedName>
        <fullName evidence="3">Uncharacterized protein</fullName>
    </submittedName>
</protein>
<feature type="region of interest" description="Disordered" evidence="2">
    <location>
        <begin position="63"/>
        <end position="85"/>
    </location>
</feature>
<reference evidence="3" key="1">
    <citation type="submission" date="2023-03" db="EMBL/GenBank/DDBJ databases">
        <authorList>
            <person name="Steffen K."/>
            <person name="Cardenas P."/>
        </authorList>
    </citation>
    <scope>NUCLEOTIDE SEQUENCE</scope>
</reference>